<proteinExistence type="inferred from homology"/>
<dbReference type="CDD" id="cd00364">
    <property type="entry name" value="Ribosomal_uS17"/>
    <property type="match status" value="1"/>
</dbReference>
<dbReference type="Gene3D" id="2.40.50.140">
    <property type="entry name" value="Nucleic acid-binding proteins"/>
    <property type="match status" value="1"/>
</dbReference>
<accession>A0A1F7FD52</accession>
<keyword evidence="5 6" id="KW-0687">Ribonucleoprotein</keyword>
<dbReference type="GO" id="GO:0019843">
    <property type="term" value="F:rRNA binding"/>
    <property type="evidence" value="ECO:0007669"/>
    <property type="project" value="UniProtKB-UniRule"/>
</dbReference>
<evidence type="ECO:0000313" key="9">
    <source>
        <dbReference type="Proteomes" id="UP000179243"/>
    </source>
</evidence>
<evidence type="ECO:0000256" key="5">
    <source>
        <dbReference type="ARBA" id="ARBA00023274"/>
    </source>
</evidence>
<dbReference type="SUPFAM" id="SSF50249">
    <property type="entry name" value="Nucleic acid-binding proteins"/>
    <property type="match status" value="1"/>
</dbReference>
<dbReference type="Proteomes" id="UP000179243">
    <property type="component" value="Unassembled WGS sequence"/>
</dbReference>
<dbReference type="GO" id="GO:0003735">
    <property type="term" value="F:structural constituent of ribosome"/>
    <property type="evidence" value="ECO:0007669"/>
    <property type="project" value="UniProtKB-UniRule"/>
</dbReference>
<dbReference type="PANTHER" id="PTHR10744">
    <property type="entry name" value="40S RIBOSOMAL PROTEIN S11 FAMILY MEMBER"/>
    <property type="match status" value="1"/>
</dbReference>
<dbReference type="PROSITE" id="PS00056">
    <property type="entry name" value="RIBOSOMAL_S17"/>
    <property type="match status" value="1"/>
</dbReference>
<evidence type="ECO:0000256" key="2">
    <source>
        <dbReference type="ARBA" id="ARBA00022730"/>
    </source>
</evidence>
<dbReference type="InterPro" id="IPR012340">
    <property type="entry name" value="NA-bd_OB-fold"/>
</dbReference>
<evidence type="ECO:0000256" key="1">
    <source>
        <dbReference type="ARBA" id="ARBA00010254"/>
    </source>
</evidence>
<keyword evidence="2 6" id="KW-0699">rRNA-binding</keyword>
<name>A0A1F7FD52_UNCRA</name>
<dbReference type="PANTHER" id="PTHR10744:SF1">
    <property type="entry name" value="SMALL RIBOSOMAL SUBUNIT PROTEIN US17M"/>
    <property type="match status" value="1"/>
</dbReference>
<dbReference type="AlphaFoldDB" id="A0A1F7FD52"/>
<comment type="caution">
    <text evidence="8">The sequence shown here is derived from an EMBL/GenBank/DDBJ whole genome shotgun (WGS) entry which is preliminary data.</text>
</comment>
<keyword evidence="3 6" id="KW-0694">RNA-binding</keyword>
<dbReference type="InterPro" id="IPR019984">
    <property type="entry name" value="Ribosomal_uS17_bact/chlr"/>
</dbReference>
<comment type="function">
    <text evidence="6">One of the primary rRNA binding proteins, it binds specifically to the 5'-end of 16S ribosomal RNA.</text>
</comment>
<comment type="subunit">
    <text evidence="6">Part of the 30S ribosomal subunit.</text>
</comment>
<gene>
    <name evidence="6" type="primary">rpsQ</name>
    <name evidence="8" type="ORF">A2519_20770</name>
</gene>
<dbReference type="InterPro" id="IPR019979">
    <property type="entry name" value="Ribosomal_uS17_CS"/>
</dbReference>
<dbReference type="EMBL" id="MFYX01000067">
    <property type="protein sequence ID" value="OGK04615.1"/>
    <property type="molecule type" value="Genomic_DNA"/>
</dbReference>
<dbReference type="NCBIfam" id="NF004123">
    <property type="entry name" value="PRK05610.1"/>
    <property type="match status" value="1"/>
</dbReference>
<comment type="similarity">
    <text evidence="1 6 7">Belongs to the universal ribosomal protein uS17 family.</text>
</comment>
<dbReference type="GO" id="GO:0006412">
    <property type="term" value="P:translation"/>
    <property type="evidence" value="ECO:0007669"/>
    <property type="project" value="UniProtKB-UniRule"/>
</dbReference>
<organism evidence="8 9">
    <name type="scientific">Candidatus Raymondbacteria bacterium RIFOXYD12_FULL_49_13</name>
    <dbReference type="NCBI Taxonomy" id="1817890"/>
    <lineage>
        <taxon>Bacteria</taxon>
        <taxon>Raymondiibacteriota</taxon>
    </lineage>
</organism>
<protein>
    <recommendedName>
        <fullName evidence="6">Small ribosomal subunit protein uS17</fullName>
    </recommendedName>
</protein>
<dbReference type="GO" id="GO:0022627">
    <property type="term" value="C:cytosolic small ribosomal subunit"/>
    <property type="evidence" value="ECO:0007669"/>
    <property type="project" value="UniProtKB-UniRule"/>
</dbReference>
<dbReference type="NCBIfam" id="TIGR03635">
    <property type="entry name" value="uS17_bact"/>
    <property type="match status" value="1"/>
</dbReference>
<keyword evidence="4 6" id="KW-0689">Ribosomal protein</keyword>
<dbReference type="HAMAP" id="MF_01345_B">
    <property type="entry name" value="Ribosomal_uS17_B"/>
    <property type="match status" value="1"/>
</dbReference>
<sequence length="84" mass="9891">MDRNKRRVRTGIVIKNAMDKSIVVKVERAQAHLLYDKVVKKKSTFMAHDDKNECNIGDLVEIAETRPLSKMKRWRLTRIIQKVQ</sequence>
<dbReference type="Pfam" id="PF00366">
    <property type="entry name" value="Ribosomal_S17"/>
    <property type="match status" value="1"/>
</dbReference>
<evidence type="ECO:0000256" key="4">
    <source>
        <dbReference type="ARBA" id="ARBA00022980"/>
    </source>
</evidence>
<evidence type="ECO:0000256" key="6">
    <source>
        <dbReference type="HAMAP-Rule" id="MF_01345"/>
    </source>
</evidence>
<evidence type="ECO:0000256" key="3">
    <source>
        <dbReference type="ARBA" id="ARBA00022884"/>
    </source>
</evidence>
<dbReference type="InterPro" id="IPR000266">
    <property type="entry name" value="Ribosomal_uS17"/>
</dbReference>
<reference evidence="8 9" key="1">
    <citation type="journal article" date="2016" name="Nat. Commun.">
        <title>Thousands of microbial genomes shed light on interconnected biogeochemical processes in an aquifer system.</title>
        <authorList>
            <person name="Anantharaman K."/>
            <person name="Brown C.T."/>
            <person name="Hug L.A."/>
            <person name="Sharon I."/>
            <person name="Castelle C.J."/>
            <person name="Probst A.J."/>
            <person name="Thomas B.C."/>
            <person name="Singh A."/>
            <person name="Wilkins M.J."/>
            <person name="Karaoz U."/>
            <person name="Brodie E.L."/>
            <person name="Williams K.H."/>
            <person name="Hubbard S.S."/>
            <person name="Banfield J.F."/>
        </authorList>
    </citation>
    <scope>NUCLEOTIDE SEQUENCE [LARGE SCALE GENOMIC DNA]</scope>
</reference>
<evidence type="ECO:0000313" key="8">
    <source>
        <dbReference type="EMBL" id="OGK04615.1"/>
    </source>
</evidence>
<dbReference type="PRINTS" id="PR00973">
    <property type="entry name" value="RIBOSOMALS17"/>
</dbReference>
<evidence type="ECO:0000256" key="7">
    <source>
        <dbReference type="RuleBase" id="RU003872"/>
    </source>
</evidence>